<protein>
    <submittedName>
        <fullName evidence="1">Uncharacterized protein</fullName>
    </submittedName>
</protein>
<keyword evidence="2" id="KW-1185">Reference proteome</keyword>
<comment type="caution">
    <text evidence="1">The sequence shown here is derived from an EMBL/GenBank/DDBJ whole genome shotgun (WGS) entry which is preliminary data.</text>
</comment>
<dbReference type="EMBL" id="VZIZ01000007">
    <property type="protein sequence ID" value="KAF0569522.1"/>
    <property type="molecule type" value="Genomic_DNA"/>
</dbReference>
<proteinExistence type="predicted"/>
<accession>A0A6N7C2F1</accession>
<organism evidence="1 2">
    <name type="scientific">Psychrobacter nivimaris</name>
    <dbReference type="NCBI Taxonomy" id="281738"/>
    <lineage>
        <taxon>Bacteria</taxon>
        <taxon>Pseudomonadati</taxon>
        <taxon>Pseudomonadota</taxon>
        <taxon>Gammaproteobacteria</taxon>
        <taxon>Moraxellales</taxon>
        <taxon>Moraxellaceae</taxon>
        <taxon>Psychrobacter</taxon>
    </lineage>
</organism>
<gene>
    <name evidence="1" type="ORF">FQV37_2547</name>
</gene>
<dbReference type="RefSeq" id="WP_160021196.1">
    <property type="nucleotide sequence ID" value="NZ_VZIZ01000007.1"/>
</dbReference>
<reference evidence="1 2" key="1">
    <citation type="submission" date="2019-09" db="EMBL/GenBank/DDBJ databases">
        <title>Draft genome sequence of Psychrobacter nivimaris LAMA 639, in search for biotechnological relevant genes.</title>
        <authorList>
            <person name="Lima A.O.S."/>
            <person name="Staloch B.E.K."/>
            <person name="Freitas R.C."/>
            <person name="Niero H."/>
            <person name="Silva M.A.C."/>
        </authorList>
    </citation>
    <scope>NUCLEOTIDE SEQUENCE [LARGE SCALE GENOMIC DNA]</scope>
    <source>
        <strain evidence="1 2">LAMA 639</strain>
    </source>
</reference>
<name>A0A6N7C2F1_9GAMM</name>
<sequence length="107" mass="11956">MYLGINTVLSGTAYIAGAKDGIVTALGKPASRRVWLLDAQTMEIARVATSLPNGHYIFAGLNHDSEYLVMARDYKKEFEPFAWDYVKPADDLTVAEQQALWTSWQTN</sequence>
<dbReference type="Proteomes" id="UP000471465">
    <property type="component" value="Unassembled WGS sequence"/>
</dbReference>
<evidence type="ECO:0000313" key="1">
    <source>
        <dbReference type="EMBL" id="KAF0569522.1"/>
    </source>
</evidence>
<evidence type="ECO:0000313" key="2">
    <source>
        <dbReference type="Proteomes" id="UP000471465"/>
    </source>
</evidence>
<dbReference type="AlphaFoldDB" id="A0A6N7C2F1"/>